<dbReference type="Proteomes" id="UP000282323">
    <property type="component" value="Unassembled WGS sequence"/>
</dbReference>
<feature type="compositionally biased region" description="Acidic residues" evidence="1">
    <location>
        <begin position="1348"/>
        <end position="1363"/>
    </location>
</feature>
<feature type="compositionally biased region" description="Acidic residues" evidence="1">
    <location>
        <begin position="1425"/>
        <end position="1442"/>
    </location>
</feature>
<dbReference type="Pfam" id="PF23951">
    <property type="entry name" value="DUF7282"/>
    <property type="match status" value="1"/>
</dbReference>
<protein>
    <recommendedName>
        <fullName evidence="6">CARDB domain-containing protein</fullName>
    </recommendedName>
</protein>
<evidence type="ECO:0000256" key="1">
    <source>
        <dbReference type="SAM" id="MobiDB-lite"/>
    </source>
</evidence>
<name>A0A3N6NFY0_NATCH</name>
<dbReference type="EMBL" id="REGA01000001">
    <property type="protein sequence ID" value="RQG97902.1"/>
    <property type="molecule type" value="Genomic_DNA"/>
</dbReference>
<sequence length="1481" mass="152741">MPSRAGLGVVVVAAVMVTSIVALPLLGGGLGSVLEGSETGEEASALEGGGDLLESVDTANDAAGSTDSGGVQAGPGVELVSMAAAESGSSAELSISQEHETAVEDGVDEGIELAQSQGVEVSQEQRATAVEAATDAVVQHQEAEIEQVQRATAGAVHGSLMQAQAVEAEGMQSAVAGATGGALSQYQTVEASQMQSASWGAAHGALAQKQRVTVEQIQVATYGAAAGAASEAGEKGIDRTPKIQEAAQGAAYGVLDQYQRITVEQRQEITLEHVRHAAAGASAGALEGSTEAVLEQEQVIEIEQHQRVDIKQVQKAAKGAAKGALVQKQTVTVEQTQAAARGAGKGSLKQVQSVRIEQVQRISITMIQEASFGAAKGAIVQSQEATVEQIQAAADGAAGGTLVQHQEISITQIQYAATGASKGVVESAIQYQVVEVEQIQAAARGAGEGAVLQKQVVDVTQVQALASGTSSGTLAQHQEATVTQLQVASRSAAQETARAIQYQRVSITQLQVLSQETAADTTAYAVSEDTDDETQLVQFVEVEVVQKVEEIDELEGTATITFSDQESDGESVVVDDVELSEGGFVAIYDGMDVDADPDGVIGVSSYLESGDHEDLEIELADPLAESGPLVAVVHHDTTGDETFQYGETDGAEDEPYVADGGGPVLDAAFVTVEEPTEDEASLSVSDQEGDGETLVVDEANASVEYVVAAEYDGERVDSDSFDAGEPVEPLELDLEPALEENATVDVSVRSVADDEVLASESIEYTVVDAPPDDADATLAISDQDGSGEAVVVEQASADVPFAIIVTDEDGEIRGESVPFEANEVVENESIGIDPPLEEDATVEVAVVSLADLGGDDANSEFTENPGLETLSGDIDASVASDTVAVGESESLDDVPVTPLESVDVDDAPVLESETIEYTVEDVPPEFDVEFVDCFEANVTGSFEDGDTVIVATGFYESSGFGNTMGEYAITVGDDVDAPLEGTIVFEVGEEYEITETDDGATVEVPPGEFGAAITGISSPEAIPGEIDYPNPDAADCLEQVRPDLPDLDVAETTPTDDAIDVTFEYENPNDADLIVDSEFLEGTTDDEPPEELSADGGEFTVEWTPADDDERLVWRAGMGFYDYDEEEWPTAETDAAGEIDPGEPFFGVSIVETNSPVEEGETLEVVAEVANAGDADGTQEVELAVDEVVVDAATVSLEPGDVETVALEYETVDVEPGEYTATVSSDDESAEIAVTIEPAGEPAAFVVSDLSAPETAEPGETVEVDATIENEGDLEGTAVATYAVNDQPIADATIELEGEESTVVTFASTLPEGESTHSVAVDGSELATTISAAGDTETDGETTGSVETDGDSIDETVTDDAADGTDAIGDSQPQTFDDAGGDGDGPSADQDDDDPLETPETGDEAGTGDGTGTEDDSANAAETEVNPDEGDETEASEGDEAEGSGGGETEPNEGAETEASEEAGNGETDAAIQGSVGAGVG</sequence>
<dbReference type="InterPro" id="IPR055706">
    <property type="entry name" value="Slg1/2_DUF7282"/>
</dbReference>
<evidence type="ECO:0000313" key="4">
    <source>
        <dbReference type="EMBL" id="RQG97902.1"/>
    </source>
</evidence>
<feature type="compositionally biased region" description="Acidic residues" evidence="1">
    <location>
        <begin position="1389"/>
        <end position="1403"/>
    </location>
</feature>
<feature type="domain" description="CARDB" evidence="2">
    <location>
        <begin position="1150"/>
        <end position="1228"/>
    </location>
</feature>
<feature type="compositionally biased region" description="Acidic residues" evidence="1">
    <location>
        <begin position="1450"/>
        <end position="1461"/>
    </location>
</feature>
<accession>A0A3N6NFY0</accession>
<organism evidence="4 5">
    <name type="scientific">Natrarchaeobius chitinivorans</name>
    <dbReference type="NCBI Taxonomy" id="1679083"/>
    <lineage>
        <taxon>Archaea</taxon>
        <taxon>Methanobacteriati</taxon>
        <taxon>Methanobacteriota</taxon>
        <taxon>Stenosarchaea group</taxon>
        <taxon>Halobacteria</taxon>
        <taxon>Halobacteriales</taxon>
        <taxon>Natrialbaceae</taxon>
        <taxon>Natrarchaeobius</taxon>
    </lineage>
</organism>
<evidence type="ECO:0000259" key="2">
    <source>
        <dbReference type="Pfam" id="PF07705"/>
    </source>
</evidence>
<feature type="domain" description="DUF7282" evidence="3">
    <location>
        <begin position="558"/>
        <end position="671"/>
    </location>
</feature>
<dbReference type="Gene3D" id="2.60.40.10">
    <property type="entry name" value="Immunoglobulins"/>
    <property type="match status" value="2"/>
</dbReference>
<evidence type="ECO:0000259" key="3">
    <source>
        <dbReference type="Pfam" id="PF23951"/>
    </source>
</evidence>
<dbReference type="InterPro" id="IPR013783">
    <property type="entry name" value="Ig-like_fold"/>
</dbReference>
<proteinExistence type="predicted"/>
<gene>
    <name evidence="4" type="ORF">EA473_01525</name>
</gene>
<dbReference type="InterPro" id="IPR011635">
    <property type="entry name" value="CARDB"/>
</dbReference>
<feature type="region of interest" description="Disordered" evidence="1">
    <location>
        <begin position="1331"/>
        <end position="1481"/>
    </location>
</feature>
<reference evidence="4 5" key="1">
    <citation type="submission" date="2018-10" db="EMBL/GenBank/DDBJ databases">
        <title>Natrarchaeobius chitinivorans gen. nov., sp. nov., and Natrarchaeobius haloalkaliphilus sp. nov., alkaliphilic, chitin-utilizing haloarchaea from hypersaline alkaline lakes.</title>
        <authorList>
            <person name="Sorokin D.Y."/>
            <person name="Elcheninov A.G."/>
            <person name="Kostrikina N.A."/>
            <person name="Bale N.J."/>
            <person name="Sinninghe Damste J.S."/>
            <person name="Khijniak T.V."/>
            <person name="Kublanov I.V."/>
            <person name="Toshchakov S.V."/>
        </authorList>
    </citation>
    <scope>NUCLEOTIDE SEQUENCE [LARGE SCALE GENOMIC DNA]</scope>
    <source>
        <strain evidence="4 5">AArcht4T</strain>
    </source>
</reference>
<keyword evidence="5" id="KW-1185">Reference proteome</keyword>
<dbReference type="Pfam" id="PF07705">
    <property type="entry name" value="CARDB"/>
    <property type="match status" value="2"/>
</dbReference>
<dbReference type="RefSeq" id="WP_124193887.1">
    <property type="nucleotide sequence ID" value="NZ_REGA01000001.1"/>
</dbReference>
<evidence type="ECO:0008006" key="6">
    <source>
        <dbReference type="Google" id="ProtNLM"/>
    </source>
</evidence>
<comment type="caution">
    <text evidence="4">The sequence shown here is derived from an EMBL/GenBank/DDBJ whole genome shotgun (WGS) entry which is preliminary data.</text>
</comment>
<dbReference type="OrthoDB" id="325633at2157"/>
<feature type="region of interest" description="Disordered" evidence="1">
    <location>
        <begin position="55"/>
        <end position="74"/>
    </location>
</feature>
<feature type="domain" description="CARDB" evidence="2">
    <location>
        <begin position="1245"/>
        <end position="1324"/>
    </location>
</feature>
<evidence type="ECO:0000313" key="5">
    <source>
        <dbReference type="Proteomes" id="UP000282323"/>
    </source>
</evidence>